<dbReference type="Proteomes" id="UP000284006">
    <property type="component" value="Unassembled WGS sequence"/>
</dbReference>
<dbReference type="InterPro" id="IPR010282">
    <property type="entry name" value="Uncharacterised_HutD/Ves"/>
</dbReference>
<dbReference type="InterPro" id="IPR011051">
    <property type="entry name" value="RmlC_Cupin_sf"/>
</dbReference>
<dbReference type="EMBL" id="QYUP01000119">
    <property type="protein sequence ID" value="RJG15305.1"/>
    <property type="molecule type" value="Genomic_DNA"/>
</dbReference>
<proteinExistence type="predicted"/>
<protein>
    <submittedName>
        <fullName evidence="1">HutD family protein</fullName>
    </submittedName>
</protein>
<gene>
    <name evidence="1" type="ORF">D3872_14400</name>
</gene>
<dbReference type="CDD" id="cd20293">
    <property type="entry name" value="cupin_HutD_N"/>
    <property type="match status" value="1"/>
</dbReference>
<sequence>MTVLIPFASLEPSPWKNGGGSTTEIAVFPPEAAFDEFDWRISLATIEKDGPFSVFPGIDRTLALIEGAGTNLDFDGERRFFLSEDDPVVEFAGESSVVATVANGPTTDFNVMTRRSRCHHRLGRRTLDGICEFAPRGDVTILFLADGESLSVCSDSERIGMVRFDAVVFDTDTVWKLEAGRATVLVVDIFID</sequence>
<dbReference type="Gene3D" id="2.60.120.10">
    <property type="entry name" value="Jelly Rolls"/>
    <property type="match status" value="1"/>
</dbReference>
<dbReference type="OrthoDB" id="9800082at2"/>
<comment type="caution">
    <text evidence="1">The sequence shown here is derived from an EMBL/GenBank/DDBJ whole genome shotgun (WGS) entry which is preliminary data.</text>
</comment>
<name>A0A418XS00_9BURK</name>
<dbReference type="SUPFAM" id="SSF51182">
    <property type="entry name" value="RmlC-like cupins"/>
    <property type="match status" value="1"/>
</dbReference>
<dbReference type="RefSeq" id="WP_119811435.1">
    <property type="nucleotide sequence ID" value="NZ_QYUP01000119.1"/>
</dbReference>
<dbReference type="AlphaFoldDB" id="A0A418XS00"/>
<evidence type="ECO:0000313" key="2">
    <source>
        <dbReference type="Proteomes" id="UP000284006"/>
    </source>
</evidence>
<dbReference type="PANTHER" id="PTHR37943">
    <property type="entry name" value="PROTEIN VES"/>
    <property type="match status" value="1"/>
</dbReference>
<accession>A0A418XS00</accession>
<dbReference type="Pfam" id="PF05962">
    <property type="entry name" value="HutD"/>
    <property type="match status" value="1"/>
</dbReference>
<dbReference type="PANTHER" id="PTHR37943:SF1">
    <property type="entry name" value="PROTEIN VES"/>
    <property type="match status" value="1"/>
</dbReference>
<evidence type="ECO:0000313" key="1">
    <source>
        <dbReference type="EMBL" id="RJG15305.1"/>
    </source>
</evidence>
<organism evidence="1 2">
    <name type="scientific">Massilia cavernae</name>
    <dbReference type="NCBI Taxonomy" id="2320864"/>
    <lineage>
        <taxon>Bacteria</taxon>
        <taxon>Pseudomonadati</taxon>
        <taxon>Pseudomonadota</taxon>
        <taxon>Betaproteobacteria</taxon>
        <taxon>Burkholderiales</taxon>
        <taxon>Oxalobacteraceae</taxon>
        <taxon>Telluria group</taxon>
        <taxon>Massilia</taxon>
    </lineage>
</organism>
<keyword evidence="2" id="KW-1185">Reference proteome</keyword>
<reference evidence="1 2" key="1">
    <citation type="submission" date="2018-09" db="EMBL/GenBank/DDBJ databases">
        <authorList>
            <person name="Zhu H."/>
        </authorList>
    </citation>
    <scope>NUCLEOTIDE SEQUENCE [LARGE SCALE GENOMIC DNA]</scope>
    <source>
        <strain evidence="1 2">K1S02-61</strain>
    </source>
</reference>
<dbReference type="InterPro" id="IPR014710">
    <property type="entry name" value="RmlC-like_jellyroll"/>
</dbReference>